<dbReference type="STRING" id="1858805.M5GFM4"/>
<dbReference type="PANTHER" id="PTHR47435:SF4">
    <property type="entry name" value="KELCH REPEAT PROTEIN (AFU_ORTHOLOGUE AFUA_5G12780)"/>
    <property type="match status" value="1"/>
</dbReference>
<dbReference type="HOGENOM" id="CLU_030461_1_1_1"/>
<sequence length="341" mass="36440">MSYKATWTRVPTPEGALPELTRSSHCIHAQDDTVSIFAGELKPREPVPSPIQYVSLSSGSLSAIPSGTEGVEPSPRVGATWTQLGDALYLFGGRGGVDMNPLEPELWKFDLSKQVWEQVKDVPDGRSYHAAASTGGDLYIHAGCPASGRLSSLDIFNPCSGAWSSLGPAPGPPRGGTVLAPSVLDNKPVLLRFGGFGGPEFGELADLAVYDVASNSWSNIPQVVGKHWPQARSVHGFLALSGEREKAILFMGEGKPAPAHLGHAGAGNFLSDVWVLTYTAEGWGWEEAIAHEKPQGRGWLAFDLLAEDPGKWKAVISGGLNEKNERMGDLWVLEVVREPGI</sequence>
<dbReference type="InterPro" id="IPR015915">
    <property type="entry name" value="Kelch-typ_b-propeller"/>
</dbReference>
<name>M5GFM4_DACPD</name>
<proteinExistence type="predicted"/>
<organism evidence="3 4">
    <name type="scientific">Dacryopinax primogenitus (strain DJM 731)</name>
    <name type="common">Brown rot fungus</name>
    <dbReference type="NCBI Taxonomy" id="1858805"/>
    <lineage>
        <taxon>Eukaryota</taxon>
        <taxon>Fungi</taxon>
        <taxon>Dikarya</taxon>
        <taxon>Basidiomycota</taxon>
        <taxon>Agaricomycotina</taxon>
        <taxon>Dacrymycetes</taxon>
        <taxon>Dacrymycetales</taxon>
        <taxon>Dacrymycetaceae</taxon>
        <taxon>Dacryopinax</taxon>
    </lineage>
</organism>
<evidence type="ECO:0000313" key="3">
    <source>
        <dbReference type="EMBL" id="EJU04238.1"/>
    </source>
</evidence>
<dbReference type="SUPFAM" id="SSF117281">
    <property type="entry name" value="Kelch motif"/>
    <property type="match status" value="1"/>
</dbReference>
<dbReference type="SMART" id="SM00612">
    <property type="entry name" value="Kelch"/>
    <property type="match status" value="2"/>
</dbReference>
<accession>M5GFM4</accession>
<dbReference type="AlphaFoldDB" id="M5GFM4"/>
<gene>
    <name evidence="3" type="ORF">DACRYDRAFT_48765</name>
</gene>
<keyword evidence="2" id="KW-0408">Iron</keyword>
<dbReference type="GeneID" id="63689927"/>
<evidence type="ECO:0000256" key="2">
    <source>
        <dbReference type="ARBA" id="ARBA00023004"/>
    </source>
</evidence>
<keyword evidence="4" id="KW-1185">Reference proteome</keyword>
<dbReference type="EMBL" id="JH795858">
    <property type="protein sequence ID" value="EJU04238.1"/>
    <property type="molecule type" value="Genomic_DNA"/>
</dbReference>
<dbReference type="Pfam" id="PF24681">
    <property type="entry name" value="Kelch_KLHDC2_KLHL20_DRC7"/>
    <property type="match status" value="1"/>
</dbReference>
<dbReference type="OrthoDB" id="10250130at2759"/>
<evidence type="ECO:0000256" key="1">
    <source>
        <dbReference type="ARBA" id="ARBA00022737"/>
    </source>
</evidence>
<reference evidence="3 4" key="1">
    <citation type="journal article" date="2012" name="Science">
        <title>The Paleozoic origin of enzymatic lignin decomposition reconstructed from 31 fungal genomes.</title>
        <authorList>
            <person name="Floudas D."/>
            <person name="Binder M."/>
            <person name="Riley R."/>
            <person name="Barry K."/>
            <person name="Blanchette R.A."/>
            <person name="Henrissat B."/>
            <person name="Martinez A.T."/>
            <person name="Otillar R."/>
            <person name="Spatafora J.W."/>
            <person name="Yadav J.S."/>
            <person name="Aerts A."/>
            <person name="Benoit I."/>
            <person name="Boyd A."/>
            <person name="Carlson A."/>
            <person name="Copeland A."/>
            <person name="Coutinho P.M."/>
            <person name="de Vries R.P."/>
            <person name="Ferreira P."/>
            <person name="Findley K."/>
            <person name="Foster B."/>
            <person name="Gaskell J."/>
            <person name="Glotzer D."/>
            <person name="Gorecki P."/>
            <person name="Heitman J."/>
            <person name="Hesse C."/>
            <person name="Hori C."/>
            <person name="Igarashi K."/>
            <person name="Jurgens J.A."/>
            <person name="Kallen N."/>
            <person name="Kersten P."/>
            <person name="Kohler A."/>
            <person name="Kuees U."/>
            <person name="Kumar T.K.A."/>
            <person name="Kuo A."/>
            <person name="LaButti K."/>
            <person name="Larrondo L.F."/>
            <person name="Lindquist E."/>
            <person name="Ling A."/>
            <person name="Lombard V."/>
            <person name="Lucas S."/>
            <person name="Lundell T."/>
            <person name="Martin R."/>
            <person name="McLaughlin D.J."/>
            <person name="Morgenstern I."/>
            <person name="Morin E."/>
            <person name="Murat C."/>
            <person name="Nagy L.G."/>
            <person name="Nolan M."/>
            <person name="Ohm R.A."/>
            <person name="Patyshakuliyeva A."/>
            <person name="Rokas A."/>
            <person name="Ruiz-Duenas F.J."/>
            <person name="Sabat G."/>
            <person name="Salamov A."/>
            <person name="Samejima M."/>
            <person name="Schmutz J."/>
            <person name="Slot J.C."/>
            <person name="St John F."/>
            <person name="Stenlid J."/>
            <person name="Sun H."/>
            <person name="Sun S."/>
            <person name="Syed K."/>
            <person name="Tsang A."/>
            <person name="Wiebenga A."/>
            <person name="Young D."/>
            <person name="Pisabarro A."/>
            <person name="Eastwood D.C."/>
            <person name="Martin F."/>
            <person name="Cullen D."/>
            <person name="Grigoriev I.V."/>
            <person name="Hibbett D.S."/>
        </authorList>
    </citation>
    <scope>NUCLEOTIDE SEQUENCE [LARGE SCALE GENOMIC DNA]</scope>
    <source>
        <strain evidence="3 4">DJM-731 SS1</strain>
    </source>
</reference>
<dbReference type="OMA" id="PRDNDVH"/>
<evidence type="ECO:0000313" key="4">
    <source>
        <dbReference type="Proteomes" id="UP000030653"/>
    </source>
</evidence>
<dbReference type="GO" id="GO:0019760">
    <property type="term" value="P:glucosinolate metabolic process"/>
    <property type="evidence" value="ECO:0007669"/>
    <property type="project" value="UniProtKB-ARBA"/>
</dbReference>
<dbReference type="RefSeq" id="XP_040631132.1">
    <property type="nucleotide sequence ID" value="XM_040774865.1"/>
</dbReference>
<dbReference type="Proteomes" id="UP000030653">
    <property type="component" value="Unassembled WGS sequence"/>
</dbReference>
<dbReference type="PANTHER" id="PTHR47435">
    <property type="entry name" value="KELCH REPEAT PROTEIN (AFU_ORTHOLOGUE AFUA_5G12780)"/>
    <property type="match status" value="1"/>
</dbReference>
<keyword evidence="1" id="KW-0677">Repeat</keyword>
<dbReference type="InterPro" id="IPR006652">
    <property type="entry name" value="Kelch_1"/>
</dbReference>
<protein>
    <submittedName>
        <fullName evidence="3">Galactose oxidase</fullName>
    </submittedName>
</protein>
<dbReference type="Gene3D" id="2.120.10.80">
    <property type="entry name" value="Kelch-type beta propeller"/>
    <property type="match status" value="1"/>
</dbReference>